<feature type="region of interest" description="Disordered" evidence="1">
    <location>
        <begin position="389"/>
        <end position="408"/>
    </location>
</feature>
<accession>A0ABX6HMS8</accession>
<dbReference type="NCBIfam" id="NF041109">
    <property type="entry name" value="VF_TspB_C_term"/>
    <property type="match status" value="1"/>
</dbReference>
<dbReference type="EMBL" id="CP047385">
    <property type="protein sequence ID" value="QHF12181.1"/>
    <property type="molecule type" value="Genomic_DNA"/>
</dbReference>
<keyword evidence="2" id="KW-0472">Membrane</keyword>
<evidence type="ECO:0000256" key="3">
    <source>
        <dbReference type="SAM" id="SignalP"/>
    </source>
</evidence>
<keyword evidence="2" id="KW-0812">Transmembrane</keyword>
<keyword evidence="2" id="KW-1133">Transmembrane helix</keyword>
<evidence type="ECO:0000256" key="2">
    <source>
        <dbReference type="SAM" id="Phobius"/>
    </source>
</evidence>
<evidence type="ECO:0000256" key="1">
    <source>
        <dbReference type="SAM" id="MobiDB-lite"/>
    </source>
</evidence>
<dbReference type="Pfam" id="PF05616">
    <property type="entry name" value="Neisseria_TspB"/>
    <property type="match status" value="1"/>
</dbReference>
<sequence>MKKIIILFALVAMLCQQQAAQAQAAPVLMPVFNAVINRAVASGIVANLARRGITVAANDATLLNTLSFVGKAANDASYVSLAAGTVATVAGAPVWLATAVSLGVIAAAGAIAWGVYKLSQVGDNPAQSLKLAPDTPSAIQDPPPAEAGSWTAFTRPTCNPQVTTTCTNPLPSNYPYWDNGYPNSGTVVGCVSGLDCAKQVADANVAFQSQAVKNITVTITQTSPTGSPEPLSYKVLLNWTPLQNNPTQIGTEINVSPSKNANYVKPLKTETGSITTLPLTPAMLAQPLPQSLTASITDALWRSAAARPDYNGYPYSPVNPVTSGDVASAPVAPTWSDLVQGYPKPFGAPTVPISSDISTGPGSPTDPNPPSTGNPTNTDLCKANPSASACAPLGSAPPAPPPQPVSKDVSLTPWSVGPSDGACPAPIVVNAFGQQISFSLDPLCSLVQKLRPLVLAICALAAAIIFVMGVSS</sequence>
<evidence type="ECO:0000313" key="4">
    <source>
        <dbReference type="EMBL" id="QHF12181.1"/>
    </source>
</evidence>
<dbReference type="InterPro" id="IPR008708">
    <property type="entry name" value="Neisseria_TspB"/>
</dbReference>
<protein>
    <recommendedName>
        <fullName evidence="6">TspB protein</fullName>
    </recommendedName>
</protein>
<feature type="signal peptide" evidence="3">
    <location>
        <begin position="1"/>
        <end position="24"/>
    </location>
</feature>
<feature type="region of interest" description="Disordered" evidence="1">
    <location>
        <begin position="349"/>
        <end position="381"/>
    </location>
</feature>
<feature type="chain" id="PRO_5046169374" description="TspB protein" evidence="3">
    <location>
        <begin position="25"/>
        <end position="472"/>
    </location>
</feature>
<gene>
    <name evidence="4" type="ORF">PI93_005590</name>
</gene>
<keyword evidence="3" id="KW-0732">Signal</keyword>
<reference evidence="4 5" key="1">
    <citation type="journal article" date="2015" name="Genome Announc.">
        <title>Genome Sequences of Two Pandoraea pnomenusa Isolates Recovered 11 Months Apart from a Cystic Fibrosis Patient.</title>
        <authorList>
            <person name="Ee R."/>
            <person name="Ambrose M."/>
            <person name="Lazenby J."/>
            <person name="Williams P."/>
            <person name="Chan K.G."/>
            <person name="Roddam L."/>
        </authorList>
    </citation>
    <scope>NUCLEOTIDE SEQUENCE [LARGE SCALE GENOMIC DNA]</scope>
    <source>
        <strain evidence="4 5">6399</strain>
    </source>
</reference>
<feature type="compositionally biased region" description="Pro residues" evidence="1">
    <location>
        <begin position="395"/>
        <end position="404"/>
    </location>
</feature>
<dbReference type="Proteomes" id="UP000035080">
    <property type="component" value="Chromosome"/>
</dbReference>
<feature type="transmembrane region" description="Helical" evidence="2">
    <location>
        <begin position="94"/>
        <end position="116"/>
    </location>
</feature>
<name>A0ABX6HMS8_9BURK</name>
<evidence type="ECO:0000313" key="5">
    <source>
        <dbReference type="Proteomes" id="UP000035080"/>
    </source>
</evidence>
<keyword evidence="5" id="KW-1185">Reference proteome</keyword>
<evidence type="ECO:0008006" key="6">
    <source>
        <dbReference type="Google" id="ProtNLM"/>
    </source>
</evidence>
<proteinExistence type="predicted"/>
<dbReference type="RefSeq" id="WP_144400151.1">
    <property type="nucleotide sequence ID" value="NZ_CP047385.1"/>
</dbReference>
<feature type="transmembrane region" description="Helical" evidence="2">
    <location>
        <begin position="453"/>
        <end position="471"/>
    </location>
</feature>
<organism evidence="4 5">
    <name type="scientific">Pandoraea fibrosis</name>
    <dbReference type="NCBI Taxonomy" id="1891094"/>
    <lineage>
        <taxon>Bacteria</taxon>
        <taxon>Pseudomonadati</taxon>
        <taxon>Pseudomonadota</taxon>
        <taxon>Betaproteobacteria</taxon>
        <taxon>Burkholderiales</taxon>
        <taxon>Burkholderiaceae</taxon>
        <taxon>Pandoraea</taxon>
    </lineage>
</organism>